<dbReference type="InterPro" id="IPR013767">
    <property type="entry name" value="PAS_fold"/>
</dbReference>
<dbReference type="AlphaFoldDB" id="A0A502FJG7"/>
<dbReference type="OrthoDB" id="9813903at2"/>
<dbReference type="Gene3D" id="3.30.450.20">
    <property type="entry name" value="PAS domain"/>
    <property type="match status" value="1"/>
</dbReference>
<dbReference type="EMBL" id="RCZP01000029">
    <property type="protein sequence ID" value="TPG49326.1"/>
    <property type="molecule type" value="Genomic_DNA"/>
</dbReference>
<dbReference type="SUPFAM" id="SSF55785">
    <property type="entry name" value="PYP-like sensor domain (PAS domain)"/>
    <property type="match status" value="1"/>
</dbReference>
<dbReference type="InterPro" id="IPR000014">
    <property type="entry name" value="PAS"/>
</dbReference>
<dbReference type="InterPro" id="IPR035965">
    <property type="entry name" value="PAS-like_dom_sf"/>
</dbReference>
<dbReference type="PROSITE" id="PS50112">
    <property type="entry name" value="PAS"/>
    <property type="match status" value="1"/>
</dbReference>
<organism evidence="2 3">
    <name type="scientific">Muricoccus nepalensis</name>
    <dbReference type="NCBI Taxonomy" id="1854500"/>
    <lineage>
        <taxon>Bacteria</taxon>
        <taxon>Pseudomonadati</taxon>
        <taxon>Pseudomonadota</taxon>
        <taxon>Alphaproteobacteria</taxon>
        <taxon>Acetobacterales</taxon>
        <taxon>Roseomonadaceae</taxon>
        <taxon>Muricoccus</taxon>
    </lineage>
</organism>
<evidence type="ECO:0000259" key="1">
    <source>
        <dbReference type="PROSITE" id="PS50112"/>
    </source>
</evidence>
<reference evidence="2 3" key="1">
    <citation type="journal article" date="2019" name="Environ. Microbiol.">
        <title>Species interactions and distinct microbial communities in high Arctic permafrost affected cryosols are associated with the CH4 and CO2 gas fluxes.</title>
        <authorList>
            <person name="Altshuler I."/>
            <person name="Hamel J."/>
            <person name="Turney S."/>
            <person name="Magnuson E."/>
            <person name="Levesque R."/>
            <person name="Greer C."/>
            <person name="Whyte L.G."/>
        </authorList>
    </citation>
    <scope>NUCLEOTIDE SEQUENCE [LARGE SCALE GENOMIC DNA]</scope>
    <source>
        <strain evidence="2 3">S9.3B</strain>
    </source>
</reference>
<comment type="caution">
    <text evidence="2">The sequence shown here is derived from an EMBL/GenBank/DDBJ whole genome shotgun (WGS) entry which is preliminary data.</text>
</comment>
<gene>
    <name evidence="2" type="ORF">EAH89_21720</name>
</gene>
<dbReference type="CDD" id="cd00130">
    <property type="entry name" value="PAS"/>
    <property type="match status" value="1"/>
</dbReference>
<dbReference type="Proteomes" id="UP000317078">
    <property type="component" value="Unassembled WGS sequence"/>
</dbReference>
<dbReference type="RefSeq" id="WP_140885830.1">
    <property type="nucleotide sequence ID" value="NZ_RCZP01000029.1"/>
</dbReference>
<name>A0A502FJG7_9PROT</name>
<sequence length="359" mass="39312">MDSDLYEEPDIASSYEALIEFLYLAPVGIIKFRPDGTIDMANPTAAQLLMPLATDGAMSDLYRLFEGLAPDLQAHVERFGHPAGQIFDQMQIAIPSSRTVLMLDINKINSTTLMAVVQNVTDLTEARREVVRRTDAQRLLASVFMRLNTPVVIIRADGFILLSNVAFQNLMGYDAKSIVGLNIDALLPDTSGMTEAARSQQSLDSKAYEIEIEALAKGGRRFRATMSSCILDDADSRHLRVVTLVPKPSTSGQTTPATQRGGSQVRMISLSALSAAVGADWPRIESRAMMLAEAIIKPLLGPLDILKVGKGSCFIVWFSDSNLDHQNRILTHAMQAVRTVFITEFGSRIAERVRTASLV</sequence>
<dbReference type="NCBIfam" id="TIGR00229">
    <property type="entry name" value="sensory_box"/>
    <property type="match status" value="1"/>
</dbReference>
<feature type="domain" description="PAS" evidence="1">
    <location>
        <begin position="136"/>
        <end position="206"/>
    </location>
</feature>
<protein>
    <submittedName>
        <fullName evidence="2">PAS domain S-box protein</fullName>
    </submittedName>
</protein>
<accession>A0A502FJG7</accession>
<evidence type="ECO:0000313" key="3">
    <source>
        <dbReference type="Proteomes" id="UP000317078"/>
    </source>
</evidence>
<evidence type="ECO:0000313" key="2">
    <source>
        <dbReference type="EMBL" id="TPG49326.1"/>
    </source>
</evidence>
<keyword evidence="3" id="KW-1185">Reference proteome</keyword>
<dbReference type="Pfam" id="PF00989">
    <property type="entry name" value="PAS"/>
    <property type="match status" value="1"/>
</dbReference>
<proteinExistence type="predicted"/>